<comment type="caution">
    <text evidence="1">The sequence shown here is derived from an EMBL/GenBank/DDBJ whole genome shotgun (WGS) entry which is preliminary data.</text>
</comment>
<keyword evidence="2" id="KW-1185">Reference proteome</keyword>
<evidence type="ECO:0000313" key="1">
    <source>
        <dbReference type="EMBL" id="KAJ6827128.1"/>
    </source>
</evidence>
<organism evidence="1 2">
    <name type="scientific">Iris pallida</name>
    <name type="common">Sweet iris</name>
    <dbReference type="NCBI Taxonomy" id="29817"/>
    <lineage>
        <taxon>Eukaryota</taxon>
        <taxon>Viridiplantae</taxon>
        <taxon>Streptophyta</taxon>
        <taxon>Embryophyta</taxon>
        <taxon>Tracheophyta</taxon>
        <taxon>Spermatophyta</taxon>
        <taxon>Magnoliopsida</taxon>
        <taxon>Liliopsida</taxon>
        <taxon>Asparagales</taxon>
        <taxon>Iridaceae</taxon>
        <taxon>Iridoideae</taxon>
        <taxon>Irideae</taxon>
        <taxon>Iris</taxon>
    </lineage>
</organism>
<name>A0AAX6GFR6_IRIPA</name>
<protein>
    <submittedName>
        <fullName evidence="1">Protein WVD2-like 2 isoform X2</fullName>
    </submittedName>
</protein>
<sequence length="74" mass="8415">MFSEEGINGVQNPKIAKHQPFSEVTFKSSNVGSAGLHILFLNRLLLRLTSVLLVEMEIARWFLKLLVLEQKCQC</sequence>
<gene>
    <name evidence="1" type="ORF">M6B38_367775</name>
</gene>
<accession>A0AAX6GFR6</accession>
<dbReference type="EMBL" id="JANAVB010020400">
    <property type="protein sequence ID" value="KAJ6827128.1"/>
    <property type="molecule type" value="Genomic_DNA"/>
</dbReference>
<dbReference type="Proteomes" id="UP001140949">
    <property type="component" value="Unassembled WGS sequence"/>
</dbReference>
<dbReference type="AlphaFoldDB" id="A0AAX6GFR6"/>
<reference evidence="1" key="2">
    <citation type="submission" date="2023-04" db="EMBL/GenBank/DDBJ databases">
        <authorList>
            <person name="Bruccoleri R.E."/>
            <person name="Oakeley E.J."/>
            <person name="Faust A.-M."/>
            <person name="Dessus-Babus S."/>
            <person name="Altorfer M."/>
            <person name="Burckhardt D."/>
            <person name="Oertli M."/>
            <person name="Naumann U."/>
            <person name="Petersen F."/>
            <person name="Wong J."/>
        </authorList>
    </citation>
    <scope>NUCLEOTIDE SEQUENCE</scope>
    <source>
        <strain evidence="1">GSM-AAB239-AS_SAM_17_03QT</strain>
        <tissue evidence="1">Leaf</tissue>
    </source>
</reference>
<proteinExistence type="predicted"/>
<evidence type="ECO:0000313" key="2">
    <source>
        <dbReference type="Proteomes" id="UP001140949"/>
    </source>
</evidence>
<reference evidence="1" key="1">
    <citation type="journal article" date="2023" name="GigaByte">
        <title>Genome assembly of the bearded iris, Iris pallida Lam.</title>
        <authorList>
            <person name="Bruccoleri R.E."/>
            <person name="Oakeley E.J."/>
            <person name="Faust A.M.E."/>
            <person name="Altorfer M."/>
            <person name="Dessus-Babus S."/>
            <person name="Burckhardt D."/>
            <person name="Oertli M."/>
            <person name="Naumann U."/>
            <person name="Petersen F."/>
            <person name="Wong J."/>
        </authorList>
    </citation>
    <scope>NUCLEOTIDE SEQUENCE</scope>
    <source>
        <strain evidence="1">GSM-AAB239-AS_SAM_17_03QT</strain>
    </source>
</reference>